<name>A0A4R6PWR4_9FIRM</name>
<dbReference type="InterPro" id="IPR027417">
    <property type="entry name" value="P-loop_NTPase"/>
</dbReference>
<comment type="caution">
    <text evidence="6">The sequence shown here is derived from an EMBL/GenBank/DDBJ whole genome shotgun (WGS) entry which is preliminary data.</text>
</comment>
<dbReference type="InterPro" id="IPR050678">
    <property type="entry name" value="DNA_Partitioning_ATPase"/>
</dbReference>
<dbReference type="PANTHER" id="PTHR13696">
    <property type="entry name" value="P-LOOP CONTAINING NUCLEOSIDE TRIPHOSPHATE HYDROLASE"/>
    <property type="match status" value="1"/>
</dbReference>
<sequence length="276" mass="30027">MKQAEVIAICNQKGGVGKTTTAVNLGAGLARSGKRVLLVDADPQADMSAALGWRQTDSLEESIVSVLTKVRNDMSFDPAEGILHHSEGMDVLPSNIELSQFELNLVGAMSRENIMKNYLRQVKGGYDYVIIDCMPSLGMLTLNALTAADKVIIPVQAQYLPTKGMAQLVDTIAKVKRQLNPDLKIGGVLMTLVDSRTILAKESMDAVRARCGKDIRVYDAVIPVGVKAAEASGQGESIYSYDAESKPAKAYAYLTREVMRDGEKEKTDRLRDSESR</sequence>
<comment type="subunit">
    <text evidence="3">Dimerizes in the presence of ATP but not ADP; ATP-binding is required for double-stranded (ds)DNA-binding. Interacts with DnaA.</text>
</comment>
<dbReference type="AlphaFoldDB" id="A0A4R6PWR4"/>
<comment type="similarity">
    <text evidence="1">Belongs to the ParA family.</text>
</comment>
<accession>A0A4R6PWR4</accession>
<dbReference type="SUPFAM" id="SSF52540">
    <property type="entry name" value="P-loop containing nucleoside triphosphate hydrolases"/>
    <property type="match status" value="1"/>
</dbReference>
<dbReference type="CDD" id="cd02042">
    <property type="entry name" value="ParAB_family"/>
    <property type="match status" value="1"/>
</dbReference>
<evidence type="ECO:0000256" key="3">
    <source>
        <dbReference type="ARBA" id="ARBA00062323"/>
    </source>
</evidence>
<evidence type="ECO:0000256" key="1">
    <source>
        <dbReference type="ARBA" id="ARBA00006976"/>
    </source>
</evidence>
<reference evidence="6 7" key="1">
    <citation type="submission" date="2019-03" db="EMBL/GenBank/DDBJ databases">
        <title>Genomic Encyclopedia of Type Strains, Phase IV (KMG-IV): sequencing the most valuable type-strain genomes for metagenomic binning, comparative biology and taxonomic classification.</title>
        <authorList>
            <person name="Goeker M."/>
        </authorList>
    </citation>
    <scope>NUCLEOTIDE SEQUENCE [LARGE SCALE GENOMIC DNA]</scope>
    <source>
        <strain evidence="6 7">DSM 28287</strain>
    </source>
</reference>
<dbReference type="PRINTS" id="PR00091">
    <property type="entry name" value="NITROGNASEII"/>
</dbReference>
<dbReference type="Gene3D" id="3.40.50.300">
    <property type="entry name" value="P-loop containing nucleotide triphosphate hydrolases"/>
    <property type="match status" value="1"/>
</dbReference>
<evidence type="ECO:0000256" key="4">
    <source>
        <dbReference type="ARBA" id="ARBA00071824"/>
    </source>
</evidence>
<dbReference type="OrthoDB" id="9815116at2"/>
<evidence type="ECO:0000313" key="6">
    <source>
        <dbReference type="EMBL" id="TDP46658.1"/>
    </source>
</evidence>
<proteinExistence type="inferred from homology"/>
<keyword evidence="7" id="KW-1185">Reference proteome</keyword>
<evidence type="ECO:0000313" key="7">
    <source>
        <dbReference type="Proteomes" id="UP000295500"/>
    </source>
</evidence>
<gene>
    <name evidence="6" type="ORF">EV211_1564</name>
</gene>
<evidence type="ECO:0000259" key="5">
    <source>
        <dbReference type="Pfam" id="PF13614"/>
    </source>
</evidence>
<feature type="domain" description="AAA" evidence="5">
    <location>
        <begin position="5"/>
        <end position="185"/>
    </location>
</feature>
<dbReference type="Pfam" id="PF13614">
    <property type="entry name" value="AAA_31"/>
    <property type="match status" value="1"/>
</dbReference>
<protein>
    <recommendedName>
        <fullName evidence="4">Sporulation initiation inhibitor protein Soj</fullName>
    </recommendedName>
</protein>
<dbReference type="Proteomes" id="UP000295500">
    <property type="component" value="Unassembled WGS sequence"/>
</dbReference>
<organism evidence="6 7">
    <name type="scientific">Aminicella lysinilytica</name>
    <dbReference type="NCBI Taxonomy" id="433323"/>
    <lineage>
        <taxon>Bacteria</taxon>
        <taxon>Bacillati</taxon>
        <taxon>Bacillota</taxon>
        <taxon>Clostridia</taxon>
        <taxon>Peptostreptococcales</taxon>
        <taxon>Anaerovoracaceae</taxon>
        <taxon>Aminicella</taxon>
    </lineage>
</organism>
<comment type="catalytic activity">
    <reaction evidence="2">
        <text>ATP + H2O = ADP + phosphate + H(+)</text>
        <dbReference type="Rhea" id="RHEA:13065"/>
        <dbReference type="ChEBI" id="CHEBI:15377"/>
        <dbReference type="ChEBI" id="CHEBI:15378"/>
        <dbReference type="ChEBI" id="CHEBI:30616"/>
        <dbReference type="ChEBI" id="CHEBI:43474"/>
        <dbReference type="ChEBI" id="CHEBI:456216"/>
    </reaction>
</comment>
<dbReference type="PANTHER" id="PTHR13696:SF99">
    <property type="entry name" value="COBYRINIC ACID AC-DIAMIDE SYNTHASE"/>
    <property type="match status" value="1"/>
</dbReference>
<dbReference type="EMBL" id="SNXO01000056">
    <property type="protein sequence ID" value="TDP46658.1"/>
    <property type="molecule type" value="Genomic_DNA"/>
</dbReference>
<evidence type="ECO:0000256" key="2">
    <source>
        <dbReference type="ARBA" id="ARBA00049360"/>
    </source>
</evidence>
<dbReference type="FunFam" id="3.40.50.300:FF:000285">
    <property type="entry name" value="Sporulation initiation inhibitor Soj"/>
    <property type="match status" value="1"/>
</dbReference>
<dbReference type="InterPro" id="IPR025669">
    <property type="entry name" value="AAA_dom"/>
</dbReference>
<dbReference type="RefSeq" id="WP_133529288.1">
    <property type="nucleotide sequence ID" value="NZ_SNXO01000056.1"/>
</dbReference>